<feature type="binding site" evidence="4">
    <location>
        <position position="256"/>
    </location>
    <ligand>
        <name>substrate</name>
    </ligand>
</feature>
<evidence type="ECO:0000256" key="4">
    <source>
        <dbReference type="PIRSR" id="PIRSR610905-2"/>
    </source>
</evidence>
<accession>A0A1I1JBM5</accession>
<evidence type="ECO:0000313" key="5">
    <source>
        <dbReference type="EMBL" id="SFC43998.1"/>
    </source>
</evidence>
<feature type="active site" description="Proton donor" evidence="3">
    <location>
        <position position="180"/>
    </location>
</feature>
<evidence type="ECO:0000313" key="6">
    <source>
        <dbReference type="Proteomes" id="UP000199577"/>
    </source>
</evidence>
<dbReference type="GO" id="GO:0000272">
    <property type="term" value="P:polysaccharide catabolic process"/>
    <property type="evidence" value="ECO:0007669"/>
    <property type="project" value="TreeGrafter"/>
</dbReference>
<dbReference type="InterPro" id="IPR012341">
    <property type="entry name" value="6hp_glycosidase-like_sf"/>
</dbReference>
<sequence>MTNLNNYKMFFVIILFLSGCGVGERQETSSEYDFAIRQTRHLLDSLETREPGKLPKSVTPDGELKLTGIYGWTSGFFPGTLWYLYAYSNDPFWKQQAQRFTLLLDPVKDFSGHHDVGFMINSSYGNGYRFTNDSSYAAVIVQAAKSLGRRFNPNVGAIQSWNVDKGWQAQRGWEFPVIIDNMMNLELLFNATALSGDSSFYRMAVSHADVTLENQFRPDNSCYHVVDYNSIDGSVRAKQTAQGYSDHSAWARGQAWALYGFIMCYEKTGLARYLEQAERVADFIIDHPRLPADKIPYWDFDSPDIPETYRDVSSAAIIASALFKLANRVGESASGRYGDAAMAMLNAMSSANYRAELGTNYGFLLAHSVGSIPHGDEVDAPLVYADYYYLEALLYRDGILK</sequence>
<feature type="binding site" evidence="4">
    <location>
        <position position="252"/>
    </location>
    <ligand>
        <name>substrate</name>
    </ligand>
</feature>
<dbReference type="AlphaFoldDB" id="A0A1I1JBM5"/>
<dbReference type="PANTHER" id="PTHR36845">
    <property type="entry name" value="HYDROLASE, PUTATIVE (AFU_ORTHOLOGUE AFUA_7G05090)-RELATED"/>
    <property type="match status" value="1"/>
</dbReference>
<dbReference type="Pfam" id="PF07470">
    <property type="entry name" value="Glyco_hydro_88"/>
    <property type="match status" value="1"/>
</dbReference>
<feature type="binding site" evidence="4">
    <location>
        <position position="371"/>
    </location>
    <ligand>
        <name>substrate</name>
    </ligand>
</feature>
<dbReference type="GO" id="GO:0052757">
    <property type="term" value="F:chondroitin hydrolase activity"/>
    <property type="evidence" value="ECO:0007669"/>
    <property type="project" value="TreeGrafter"/>
</dbReference>
<feature type="binding site" evidence="4">
    <location>
        <position position="240"/>
    </location>
    <ligand>
        <name>substrate</name>
    </ligand>
</feature>
<keyword evidence="6" id="KW-1185">Reference proteome</keyword>
<proteinExistence type="inferred from homology"/>
<dbReference type="InterPro" id="IPR010905">
    <property type="entry name" value="Glyco_hydro_88"/>
</dbReference>
<dbReference type="Gene3D" id="1.50.10.10">
    <property type="match status" value="1"/>
</dbReference>
<dbReference type="InterPro" id="IPR052369">
    <property type="entry name" value="UG_Glycosaminoglycan_Hydrolase"/>
</dbReference>
<evidence type="ECO:0000256" key="1">
    <source>
        <dbReference type="ARBA" id="ARBA00022801"/>
    </source>
</evidence>
<dbReference type="Proteomes" id="UP000199577">
    <property type="component" value="Unassembled WGS sequence"/>
</dbReference>
<organism evidence="5 6">
    <name type="scientific">Parapedobacter composti</name>
    <dbReference type="NCBI Taxonomy" id="623281"/>
    <lineage>
        <taxon>Bacteria</taxon>
        <taxon>Pseudomonadati</taxon>
        <taxon>Bacteroidota</taxon>
        <taxon>Sphingobacteriia</taxon>
        <taxon>Sphingobacteriales</taxon>
        <taxon>Sphingobacteriaceae</taxon>
        <taxon>Parapedobacter</taxon>
    </lineage>
</organism>
<feature type="active site" description="Nucleophile" evidence="3">
    <location>
        <position position="115"/>
    </location>
</feature>
<feature type="binding site" evidence="4">
    <location>
        <position position="180"/>
    </location>
    <ligand>
        <name>substrate</name>
    </ligand>
</feature>
<evidence type="ECO:0000256" key="3">
    <source>
        <dbReference type="PIRSR" id="PIRSR610905-1"/>
    </source>
</evidence>
<dbReference type="PANTHER" id="PTHR36845:SF1">
    <property type="entry name" value="HYDROLASE, PUTATIVE (AFU_ORTHOLOGUE AFUA_7G05090)-RELATED"/>
    <property type="match status" value="1"/>
</dbReference>
<dbReference type="STRING" id="623281.SAMN05421747_11137"/>
<dbReference type="RefSeq" id="WP_211657597.1">
    <property type="nucleotide sequence ID" value="NZ_FOLL01000011.1"/>
</dbReference>
<keyword evidence="1 5" id="KW-0378">Hydrolase</keyword>
<name>A0A1I1JBM5_9SPHI</name>
<feature type="binding site" evidence="4">
    <location>
        <position position="115"/>
    </location>
    <ligand>
        <name>substrate</name>
    </ligand>
</feature>
<comment type="similarity">
    <text evidence="2">Belongs to the glycosyl hydrolase 88 family.</text>
</comment>
<dbReference type="SUPFAM" id="SSF48208">
    <property type="entry name" value="Six-hairpin glycosidases"/>
    <property type="match status" value="1"/>
</dbReference>
<protein>
    <submittedName>
        <fullName evidence="5">Glycosyl Hydrolase Family 88</fullName>
    </submittedName>
</protein>
<gene>
    <name evidence="5" type="ORF">SAMN05421747_11137</name>
</gene>
<dbReference type="InterPro" id="IPR008928">
    <property type="entry name" value="6-hairpin_glycosidase_sf"/>
</dbReference>
<reference evidence="5 6" key="1">
    <citation type="submission" date="2016-10" db="EMBL/GenBank/DDBJ databases">
        <authorList>
            <person name="de Groot N.N."/>
        </authorList>
    </citation>
    <scope>NUCLEOTIDE SEQUENCE [LARGE SCALE GENOMIC DNA]</scope>
    <source>
        <strain evidence="5 6">DSM 22900</strain>
    </source>
</reference>
<dbReference type="EMBL" id="FOLL01000011">
    <property type="protein sequence ID" value="SFC43998.1"/>
    <property type="molecule type" value="Genomic_DNA"/>
</dbReference>
<evidence type="ECO:0000256" key="2">
    <source>
        <dbReference type="ARBA" id="ARBA00038358"/>
    </source>
</evidence>